<sequence length="499" mass="57011">MFAFQRYIRSPCVKLLGFNSICRVRRYLTTAQTTEALRPFIFAVHPDFFGQYPKERAANEKSLKLLFSYIDGLHQDQRTSATELTFYLRNQTPLNGQPVNKGVIFRSVKIGLSSLDIYTTVNGILASCDLSTAVIEQYKQENAEKEGEFPRPVEWHQSYYAYTGKKNPKDNVQRKQGRPEITLSYWLKKNIAEARKKLERSRPTKEEIVSLRRYLIGQLGLEDIVWESMWDSSMFCSCLKTMKDVCQQHWAIMQNLRGCTVVLGDLTRLTPSGRVVLSSQDVPHHWVSFISGLPKQREILPFIPPTEQALSTLLGGCSVKALEGPASTMTANSHYAALVMLIETMEKHKFVKRKGEKEEECLVLPEGITQGINIIIEGSTGEQYIDHNGDVHLMCNKSAPNIIRYLLSNAKNARELCNNHMSDVKEEALLISRCLEELELATLTRHLDVTPSQMIACCRKLEENPVRLGVVVRNLHVQIRHHYALRRDGDVCIPWNWKE</sequence>
<dbReference type="PANTHER" id="PTHR31596:SF1">
    <property type="entry name" value="T-CELL ACTIVATION INHIBITOR, MITOCHONDRIAL"/>
    <property type="match status" value="1"/>
</dbReference>
<name>A0A7M7RAT8_STRPU</name>
<dbReference type="InterPro" id="IPR027989">
    <property type="entry name" value="DUF4461"/>
</dbReference>
<dbReference type="Proteomes" id="UP000007110">
    <property type="component" value="Unassembled WGS sequence"/>
</dbReference>
<dbReference type="EnsemblMetazoa" id="XM_779454">
    <property type="protein sequence ID" value="XP_784547"/>
    <property type="gene ID" value="LOC579334"/>
</dbReference>
<dbReference type="InterPro" id="IPR027986">
    <property type="entry name" value="TCAIM"/>
</dbReference>
<dbReference type="CTD" id="285343"/>
<dbReference type="OrthoDB" id="4238at2759"/>
<evidence type="ECO:0000259" key="2">
    <source>
        <dbReference type="Pfam" id="PF14688"/>
    </source>
</evidence>
<feature type="domain" description="DUF4460" evidence="1">
    <location>
        <begin position="27"/>
        <end position="130"/>
    </location>
</feature>
<dbReference type="Pfam" id="PF14688">
    <property type="entry name" value="DUF4461"/>
    <property type="match status" value="1"/>
</dbReference>
<dbReference type="GeneID" id="579334"/>
<protein>
    <recommendedName>
        <fullName evidence="5">T-cell activation inhibitor, mitochondrial</fullName>
    </recommendedName>
</protein>
<dbReference type="AlphaFoldDB" id="A0A7M7RAT8"/>
<reference evidence="4" key="1">
    <citation type="submission" date="2015-02" db="EMBL/GenBank/DDBJ databases">
        <title>Genome sequencing for Strongylocentrotus purpuratus.</title>
        <authorList>
            <person name="Murali S."/>
            <person name="Liu Y."/>
            <person name="Vee V."/>
            <person name="English A."/>
            <person name="Wang M."/>
            <person name="Skinner E."/>
            <person name="Han Y."/>
            <person name="Muzny D.M."/>
            <person name="Worley K.C."/>
            <person name="Gibbs R.A."/>
        </authorList>
    </citation>
    <scope>NUCLEOTIDE SEQUENCE</scope>
</reference>
<dbReference type="Pfam" id="PF14687">
    <property type="entry name" value="DUF4460"/>
    <property type="match status" value="1"/>
</dbReference>
<organism evidence="3 4">
    <name type="scientific">Strongylocentrotus purpuratus</name>
    <name type="common">Purple sea urchin</name>
    <dbReference type="NCBI Taxonomy" id="7668"/>
    <lineage>
        <taxon>Eukaryota</taxon>
        <taxon>Metazoa</taxon>
        <taxon>Echinodermata</taxon>
        <taxon>Eleutherozoa</taxon>
        <taxon>Echinozoa</taxon>
        <taxon>Echinoidea</taxon>
        <taxon>Euechinoidea</taxon>
        <taxon>Echinacea</taxon>
        <taxon>Camarodonta</taxon>
        <taxon>Echinidea</taxon>
        <taxon>Strongylocentrotidae</taxon>
        <taxon>Strongylocentrotus</taxon>
    </lineage>
</organism>
<evidence type="ECO:0000259" key="1">
    <source>
        <dbReference type="Pfam" id="PF14687"/>
    </source>
</evidence>
<dbReference type="InterPro" id="IPR028031">
    <property type="entry name" value="DUF4460"/>
</dbReference>
<evidence type="ECO:0000313" key="4">
    <source>
        <dbReference type="Proteomes" id="UP000007110"/>
    </source>
</evidence>
<feature type="domain" description="DUF4461" evidence="2">
    <location>
        <begin position="182"/>
        <end position="498"/>
    </location>
</feature>
<dbReference type="OMA" id="KLHISHY"/>
<keyword evidence="4" id="KW-1185">Reference proteome</keyword>
<proteinExistence type="predicted"/>
<dbReference type="InParanoid" id="A0A7M7RAT8"/>
<evidence type="ECO:0008006" key="5">
    <source>
        <dbReference type="Google" id="ProtNLM"/>
    </source>
</evidence>
<dbReference type="RefSeq" id="XP_784547.3">
    <property type="nucleotide sequence ID" value="XM_779454.5"/>
</dbReference>
<accession>A0A7M7RAT8</accession>
<evidence type="ECO:0000313" key="3">
    <source>
        <dbReference type="EnsemblMetazoa" id="XP_784547"/>
    </source>
</evidence>
<dbReference type="KEGG" id="spu:579334"/>
<dbReference type="PANTHER" id="PTHR31596">
    <property type="entry name" value="T-CELL ACTIVATION INHIBITOR, MITOCHONDRIAL"/>
    <property type="match status" value="1"/>
</dbReference>
<reference evidence="3" key="2">
    <citation type="submission" date="2021-01" db="UniProtKB">
        <authorList>
            <consortium name="EnsemblMetazoa"/>
        </authorList>
    </citation>
    <scope>IDENTIFICATION</scope>
</reference>
<dbReference type="GO" id="GO:0005739">
    <property type="term" value="C:mitochondrion"/>
    <property type="evidence" value="ECO:0000318"/>
    <property type="project" value="GO_Central"/>
</dbReference>